<keyword evidence="17" id="KW-1185">Reference proteome</keyword>
<evidence type="ECO:0000256" key="7">
    <source>
        <dbReference type="ARBA" id="ARBA00022801"/>
    </source>
</evidence>
<dbReference type="InterPro" id="IPR045090">
    <property type="entry name" value="Pept_M3A_M3B"/>
</dbReference>
<dbReference type="InterPro" id="IPR046450">
    <property type="entry name" value="PA_dom_sf"/>
</dbReference>
<feature type="domain" description="Peptidase M28" evidence="15">
    <location>
        <begin position="1138"/>
        <end position="1347"/>
    </location>
</feature>
<dbReference type="SUPFAM" id="SSF55486">
    <property type="entry name" value="Metalloproteases ('zincins'), catalytic domain"/>
    <property type="match status" value="1"/>
</dbReference>
<keyword evidence="12" id="KW-0175">Coiled coil</keyword>
<dbReference type="SUPFAM" id="SSF52025">
    <property type="entry name" value="PA domain"/>
    <property type="match status" value="1"/>
</dbReference>
<reference evidence="16 17" key="1">
    <citation type="journal article" date="2024" name="Microbiol. Resour. Announc.">
        <title>Genome annotations for the ascomycete fungi Trichoderma harzianum, Trichoderma aggressivum, and Purpureocillium lilacinum.</title>
        <authorList>
            <person name="Beijen E.P.W."/>
            <person name="Ohm R.A."/>
        </authorList>
    </citation>
    <scope>NUCLEOTIDE SEQUENCE [LARGE SCALE GENOMIC DNA]</scope>
    <source>
        <strain evidence="16 17">CBS 150709</strain>
    </source>
</reference>
<dbReference type="SUPFAM" id="SSF53187">
    <property type="entry name" value="Zn-dependent exopeptidases"/>
    <property type="match status" value="1"/>
</dbReference>
<keyword evidence="3" id="KW-0031">Aminopeptidase</keyword>
<comment type="cofactor">
    <cofactor evidence="10">
        <name>Zn(2+)</name>
        <dbReference type="ChEBI" id="CHEBI:29105"/>
    </cofactor>
    <text evidence="10">Binds 1 zinc ion.</text>
</comment>
<dbReference type="InterPro" id="IPR024080">
    <property type="entry name" value="Neurolysin/TOP_N"/>
</dbReference>
<dbReference type="Pfam" id="PF04389">
    <property type="entry name" value="Peptidase_M28"/>
    <property type="match status" value="1"/>
</dbReference>
<evidence type="ECO:0000256" key="5">
    <source>
        <dbReference type="ARBA" id="ARBA00022723"/>
    </source>
</evidence>
<evidence type="ECO:0000256" key="4">
    <source>
        <dbReference type="ARBA" id="ARBA00022670"/>
    </source>
</evidence>
<dbReference type="PANTHER" id="PTHR11804:SF84">
    <property type="entry name" value="SACCHAROLYSIN"/>
    <property type="match status" value="1"/>
</dbReference>
<dbReference type="Proteomes" id="UP001287286">
    <property type="component" value="Unassembled WGS sequence"/>
</dbReference>
<dbReference type="Pfam" id="PF02225">
    <property type="entry name" value="PA"/>
    <property type="match status" value="1"/>
</dbReference>
<organism evidence="16 17">
    <name type="scientific">Purpureocillium lilacinum</name>
    <name type="common">Paecilomyces lilacinus</name>
    <dbReference type="NCBI Taxonomy" id="33203"/>
    <lineage>
        <taxon>Eukaryota</taxon>
        <taxon>Fungi</taxon>
        <taxon>Dikarya</taxon>
        <taxon>Ascomycota</taxon>
        <taxon>Pezizomycotina</taxon>
        <taxon>Sordariomycetes</taxon>
        <taxon>Hypocreomycetidae</taxon>
        <taxon>Hypocreales</taxon>
        <taxon>Ophiocordycipitaceae</taxon>
        <taxon>Purpureocillium</taxon>
    </lineage>
</organism>
<dbReference type="EMBL" id="JAWRVI010000055">
    <property type="protein sequence ID" value="KAK4083927.1"/>
    <property type="molecule type" value="Genomic_DNA"/>
</dbReference>
<evidence type="ECO:0000256" key="11">
    <source>
        <dbReference type="RuleBase" id="RU361240"/>
    </source>
</evidence>
<feature type="domain" description="PA" evidence="14">
    <location>
        <begin position="1027"/>
        <end position="1110"/>
    </location>
</feature>
<dbReference type="EC" id="3.4.-.-" evidence="11"/>
<comment type="caution">
    <text evidence="16">The sequence shown here is derived from an EMBL/GenBank/DDBJ whole genome shotgun (WGS) entry which is preliminary data.</text>
</comment>
<dbReference type="CDD" id="cd03876">
    <property type="entry name" value="M28_SGAP_like"/>
    <property type="match status" value="1"/>
</dbReference>
<evidence type="ECO:0000259" key="13">
    <source>
        <dbReference type="Pfam" id="PF01432"/>
    </source>
</evidence>
<keyword evidence="6" id="KW-0732">Signal</keyword>
<feature type="domain" description="Peptidase M3A/M3B catalytic" evidence="13">
    <location>
        <begin position="370"/>
        <end position="823"/>
    </location>
</feature>
<evidence type="ECO:0000256" key="1">
    <source>
        <dbReference type="ARBA" id="ARBA00005957"/>
    </source>
</evidence>
<evidence type="ECO:0000256" key="6">
    <source>
        <dbReference type="ARBA" id="ARBA00022729"/>
    </source>
</evidence>
<dbReference type="Gene3D" id="3.40.390.10">
    <property type="entry name" value="Collagenase (Catalytic Domain)"/>
    <property type="match status" value="1"/>
</dbReference>
<evidence type="ECO:0000259" key="15">
    <source>
        <dbReference type="Pfam" id="PF04389"/>
    </source>
</evidence>
<dbReference type="InterPro" id="IPR024077">
    <property type="entry name" value="Neurolysin/TOP_dom2"/>
</dbReference>
<evidence type="ECO:0000256" key="12">
    <source>
        <dbReference type="SAM" id="Coils"/>
    </source>
</evidence>
<comment type="similarity">
    <text evidence="1">Belongs to the peptidase M28 family. M28A subfamily.</text>
</comment>
<keyword evidence="5 10" id="KW-0479">Metal-binding</keyword>
<sequence length="1383" mass="154145">MALDKINSGVKQVAPRAANREACVDGGGLTQLLAEQKAEKERAAARRRSQEEVSANYLAFYGFRPHPAFFLETYWMESGTAPWCITYWRRHLTQNFDRTWSIASCLVWHIDLQVQSTGEYAECTLQHTVLDMPIVYQDPTKPVKDTREFHSSANTMSSPCQGQCWTGCQQKPPSFSGLTPSSIIEETKAILLSSRALRDRLVATISSAAASFHNVVVPLVDDSNAASCRLSILGHVLADNSLSPAIREASRQAQKIISAASSEQLMRKDVADLVHAVFQRSEASRDDSLDAQDLHCLRVLHGEMVRSGSTLQSGDLRERLQTAQQELQELKAAAQKTMSDSNGGELVLYRVTFSDAHASQMFGCVQSSASRRRYQHAYRRRYPGNVSRLDRIISLRDEIARILGFQNHASMKMEEKMARGIDEVHDVLDAISTRLLPVAKAEDQVLLQQKKSQEPESSATHIDDWDRRFYTNRLSARRRKLDEGKLAEYFEIGHTWRSILRMYERLFELHFCEITGKVETWHDSVRVYSVWDARDVDREFLGYLYVDLHERDGKYRNAHTMEIEPRRKSYITADGSRNCASVALICSFPEPTPTEPTLLKRLHMRIIVHEMGHCIHKLVSKTKYALSHSRDFVEIPSRVMEYLTWQPDVLHSMAKHYTCIDNTGAGANDGKLPPSMLEDLLKSTGSFGASAMMATIQRAVFDLRIHSPTNHQELLDMDTTMLWNTSKRDMGCQGSDPADWGWEQAAFGAIFRNYDAGFFAYVSATAYAADMLATVFKGNILDKDKMRLFRKQVLEVGSSVPEIQIVEGFLGRKLDVGAIIREIMESSLQHVRARADDRFRKRAREAPAESHKSVLLFATPSLLTRAFNSPDNDDEMRGAIPIALAGTASALQIPLQLPQLPKKLQWSSGAAHVDVDSLPQIESQALQDTIEIANLKKRAERLYDIAKLSESEYNHPTRVIGSRGHLGTLEYIKSVLATLGSYYNVTEQVFPAVTGTVREARLIIGNDVPSATAFSLSPPTKNKQPVHGDLILVHGSGCKSSDYPQNVTDNIVIVLRGECSFGTKSELAGRAGAVAAVVVNNEEGDLHGTLGEPNDHHVATFGLSKELGDKYINKLKKGKSLDSIAYMDSDVNTIMTTNIIAQTTHGDPNNCVAVGGHSDGVEEGPGINDDGSGSLSVLEVAVQLSKFRVNNCVRLAWWAGEEEGLLGSNYYVQSLSEEENKKIRLFGDYDMMASPNFAYQVYNATDDESPAGSQLLRDLYIDWYTEQGLNHTLIPFDGRSDYDGFIRAGIPAGGIATGAEGIKTAEEEAMFGGKQGDWYDPNYHQIGDDLTNLNHTAWEVNTRLIAHSVGTFAASFKSFPERTTEFRATKVKPTKYRGHKLIM</sequence>
<feature type="coiled-coil region" evidence="12">
    <location>
        <begin position="313"/>
        <end position="340"/>
    </location>
</feature>
<dbReference type="InterPro" id="IPR001567">
    <property type="entry name" value="Pept_M3A_M3B_dom"/>
</dbReference>
<evidence type="ECO:0000256" key="3">
    <source>
        <dbReference type="ARBA" id="ARBA00022438"/>
    </source>
</evidence>
<dbReference type="PANTHER" id="PTHR11804">
    <property type="entry name" value="PROTEASE M3 THIMET OLIGOPEPTIDASE-RELATED"/>
    <property type="match status" value="1"/>
</dbReference>
<keyword evidence="4 10" id="KW-0645">Protease</keyword>
<comment type="similarity">
    <text evidence="2 10">Belongs to the peptidase M3 family.</text>
</comment>
<protein>
    <recommendedName>
        <fullName evidence="11">Peptide hydrolase</fullName>
        <ecNumber evidence="11">3.4.-.-</ecNumber>
    </recommendedName>
</protein>
<accession>A0ABR0BN93</accession>
<dbReference type="InterPro" id="IPR041756">
    <property type="entry name" value="M28_SGAP-like"/>
</dbReference>
<dbReference type="Gene3D" id="1.20.1050.40">
    <property type="entry name" value="Endopeptidase. Chain P, domain 1"/>
    <property type="match status" value="1"/>
</dbReference>
<evidence type="ECO:0000259" key="14">
    <source>
        <dbReference type="Pfam" id="PF02225"/>
    </source>
</evidence>
<dbReference type="Gene3D" id="3.50.30.30">
    <property type="match status" value="1"/>
</dbReference>
<evidence type="ECO:0000313" key="17">
    <source>
        <dbReference type="Proteomes" id="UP001287286"/>
    </source>
</evidence>
<dbReference type="InterPro" id="IPR007484">
    <property type="entry name" value="Peptidase_M28"/>
</dbReference>
<evidence type="ECO:0000313" key="16">
    <source>
        <dbReference type="EMBL" id="KAK4083927.1"/>
    </source>
</evidence>
<evidence type="ECO:0000256" key="8">
    <source>
        <dbReference type="ARBA" id="ARBA00022833"/>
    </source>
</evidence>
<evidence type="ECO:0000256" key="9">
    <source>
        <dbReference type="ARBA" id="ARBA00023049"/>
    </source>
</evidence>
<proteinExistence type="inferred from homology"/>
<name>A0ABR0BN93_PURLI</name>
<keyword evidence="7 10" id="KW-0378">Hydrolase</keyword>
<dbReference type="InterPro" id="IPR003137">
    <property type="entry name" value="PA_domain"/>
</dbReference>
<gene>
    <name evidence="16" type="ORF">Purlil1_10560</name>
</gene>
<evidence type="ECO:0000256" key="2">
    <source>
        <dbReference type="ARBA" id="ARBA00006040"/>
    </source>
</evidence>
<keyword evidence="8 10" id="KW-0862">Zinc</keyword>
<dbReference type="Gene3D" id="3.40.630.10">
    <property type="entry name" value="Zn peptidases"/>
    <property type="match status" value="1"/>
</dbReference>
<dbReference type="Pfam" id="PF01432">
    <property type="entry name" value="Peptidase_M3"/>
    <property type="match status" value="1"/>
</dbReference>
<dbReference type="Gene3D" id="1.10.1370.10">
    <property type="entry name" value="Neurolysin, domain 3"/>
    <property type="match status" value="1"/>
</dbReference>
<evidence type="ECO:0000256" key="10">
    <source>
        <dbReference type="RuleBase" id="RU003435"/>
    </source>
</evidence>
<dbReference type="InterPro" id="IPR024079">
    <property type="entry name" value="MetalloPept_cat_dom_sf"/>
</dbReference>
<keyword evidence="9 10" id="KW-0482">Metalloprotease</keyword>
<dbReference type="CDD" id="cd06455">
    <property type="entry name" value="M3A_TOP"/>
    <property type="match status" value="1"/>
</dbReference>